<evidence type="ECO:0000256" key="3">
    <source>
        <dbReference type="RuleBase" id="RU000408"/>
    </source>
</evidence>
<dbReference type="InterPro" id="IPR012340">
    <property type="entry name" value="NA-bd_OB-fold"/>
</dbReference>
<dbReference type="InterPro" id="IPR002059">
    <property type="entry name" value="CSP_DNA-bd"/>
</dbReference>
<dbReference type="Proteomes" id="UP000000233">
    <property type="component" value="Chromosome"/>
</dbReference>
<dbReference type="HOGENOM" id="CLU_117621_1_0_6"/>
<dbReference type="PROSITE" id="PS00352">
    <property type="entry name" value="CSD_1"/>
    <property type="match status" value="1"/>
</dbReference>
<organism evidence="7 8">
    <name type="scientific">Stutzerimonas stutzeri (strain A1501)</name>
    <name type="common">Pseudomonas stutzeri</name>
    <dbReference type="NCBI Taxonomy" id="379731"/>
    <lineage>
        <taxon>Bacteria</taxon>
        <taxon>Pseudomonadati</taxon>
        <taxon>Pseudomonadota</taxon>
        <taxon>Gammaproteobacteria</taxon>
        <taxon>Pseudomonadales</taxon>
        <taxon>Pseudomonadaceae</taxon>
        <taxon>Stutzerimonas</taxon>
    </lineage>
</organism>
<dbReference type="GO" id="GO:0005829">
    <property type="term" value="C:cytosol"/>
    <property type="evidence" value="ECO:0007669"/>
    <property type="project" value="UniProtKB-ARBA"/>
</dbReference>
<name>A4VNB0_STUS1</name>
<dbReference type="InterPro" id="IPR019844">
    <property type="entry name" value="CSD_CS"/>
</dbReference>
<dbReference type="InterPro" id="IPR048090">
    <property type="entry name" value="CSP_N_ext_dom"/>
</dbReference>
<keyword evidence="5" id="KW-0812">Transmembrane</keyword>
<sequence>MPRRARFLEQCSALPDERFPASLGIAASLSCHQIVSHTRMLKIVHVLAGVIALLLSFIPSLRGAEPLLLQPEALCLLMLGLLNVQFAPSALLNDSRTRPVIIAASALLLLSIALQAVFVLASLPQIAGQPATLASLLLAFVAVLLHLATPQRRNKQPKPSRMSTSASVPSAAGREAGTVKWFNTSKGFGFISRDSGDDVFVHFRAIRGEGHRILVEGQRVEFTIMMRDKGLQAEDVVPVEAGR</sequence>
<evidence type="ECO:0000256" key="4">
    <source>
        <dbReference type="SAM" id="MobiDB-lite"/>
    </source>
</evidence>
<feature type="transmembrane region" description="Helical" evidence="5">
    <location>
        <begin position="43"/>
        <end position="61"/>
    </location>
</feature>
<comment type="subcellular location">
    <subcellularLocation>
        <location evidence="1 3">Cytoplasm</location>
    </subcellularLocation>
</comment>
<feature type="transmembrane region" description="Helical" evidence="5">
    <location>
        <begin position="67"/>
        <end position="88"/>
    </location>
</feature>
<dbReference type="InterPro" id="IPR011129">
    <property type="entry name" value="CSD"/>
</dbReference>
<dbReference type="Pfam" id="PF00313">
    <property type="entry name" value="CSD"/>
    <property type="match status" value="1"/>
</dbReference>
<gene>
    <name evidence="7" type="ordered locus">PST_2815</name>
</gene>
<evidence type="ECO:0000313" key="7">
    <source>
        <dbReference type="EMBL" id="ABP80461.1"/>
    </source>
</evidence>
<dbReference type="GO" id="GO:0031054">
    <property type="term" value="P:pre-miRNA processing"/>
    <property type="evidence" value="ECO:0007669"/>
    <property type="project" value="TreeGrafter"/>
</dbReference>
<dbReference type="PRINTS" id="PR00050">
    <property type="entry name" value="COLDSHOCK"/>
</dbReference>
<reference evidence="7 8" key="1">
    <citation type="journal article" date="2008" name="Proc. Natl. Acad. Sci. U.S.A.">
        <title>Nitrogen fixation island and rhizosphere competence traits in the genome of root-associated Pseudomonas stutzeri A1501.</title>
        <authorList>
            <person name="Yan Y."/>
            <person name="Yang J."/>
            <person name="Dou Y."/>
            <person name="Chen M."/>
            <person name="Ping S."/>
            <person name="Peng J."/>
            <person name="Lu W."/>
            <person name="Zhang W."/>
            <person name="Yao Z."/>
            <person name="Li H."/>
            <person name="Liu W."/>
            <person name="He S."/>
            <person name="Geng L."/>
            <person name="Zhang X."/>
            <person name="Yang F."/>
            <person name="Yu H."/>
            <person name="Zhan Y."/>
            <person name="Li D."/>
            <person name="Lin Z."/>
            <person name="Wang Y."/>
            <person name="Elmerich C."/>
            <person name="Lin M."/>
            <person name="Jin Q."/>
        </authorList>
    </citation>
    <scope>NUCLEOTIDE SEQUENCE [LARGE SCALE GENOMIC DNA]</scope>
    <source>
        <strain evidence="7 8">A1501</strain>
    </source>
</reference>
<dbReference type="PANTHER" id="PTHR46109:SF1">
    <property type="entry name" value="PROTEIN LIN-28 HOMOLOG"/>
    <property type="match status" value="1"/>
</dbReference>
<keyword evidence="5" id="KW-0472">Membrane</keyword>
<dbReference type="PROSITE" id="PS51857">
    <property type="entry name" value="CSD_2"/>
    <property type="match status" value="1"/>
</dbReference>
<dbReference type="KEGG" id="psa:PST_2815"/>
<evidence type="ECO:0000256" key="1">
    <source>
        <dbReference type="ARBA" id="ARBA00004496"/>
    </source>
</evidence>
<evidence type="ECO:0000259" key="6">
    <source>
        <dbReference type="PROSITE" id="PS51857"/>
    </source>
</evidence>
<proteinExistence type="predicted"/>
<dbReference type="InterPro" id="IPR051373">
    <property type="entry name" value="Lin-28_RNA-binding"/>
</dbReference>
<feature type="transmembrane region" description="Helical" evidence="5">
    <location>
        <begin position="127"/>
        <end position="148"/>
    </location>
</feature>
<feature type="domain" description="CSD" evidence="6">
    <location>
        <begin position="174"/>
        <end position="238"/>
    </location>
</feature>
<keyword evidence="5" id="KW-1133">Transmembrane helix</keyword>
<feature type="transmembrane region" description="Helical" evidence="5">
    <location>
        <begin position="100"/>
        <end position="121"/>
    </location>
</feature>
<dbReference type="NCBIfam" id="NF041604">
    <property type="entry name" value="CSP_NTE_dom"/>
    <property type="match status" value="1"/>
</dbReference>
<dbReference type="GO" id="GO:0003729">
    <property type="term" value="F:mRNA binding"/>
    <property type="evidence" value="ECO:0007669"/>
    <property type="project" value="TreeGrafter"/>
</dbReference>
<dbReference type="eggNOG" id="COG1278">
    <property type="taxonomic scope" value="Bacteria"/>
</dbReference>
<keyword evidence="2" id="KW-0963">Cytoplasm</keyword>
<dbReference type="PROSITE" id="PS51257">
    <property type="entry name" value="PROKAR_LIPOPROTEIN"/>
    <property type="match status" value="1"/>
</dbReference>
<dbReference type="EMBL" id="CP000304">
    <property type="protein sequence ID" value="ABP80461.1"/>
    <property type="molecule type" value="Genomic_DNA"/>
</dbReference>
<evidence type="ECO:0000313" key="8">
    <source>
        <dbReference type="Proteomes" id="UP000000233"/>
    </source>
</evidence>
<dbReference type="CDD" id="cd04458">
    <property type="entry name" value="CSP_CDS"/>
    <property type="match status" value="1"/>
</dbReference>
<dbReference type="GO" id="GO:0003677">
    <property type="term" value="F:DNA binding"/>
    <property type="evidence" value="ECO:0007669"/>
    <property type="project" value="UniProtKB-KW"/>
</dbReference>
<accession>A4VNB0</accession>
<feature type="region of interest" description="Disordered" evidence="4">
    <location>
        <begin position="152"/>
        <end position="171"/>
    </location>
</feature>
<dbReference type="Gene3D" id="2.40.50.140">
    <property type="entry name" value="Nucleic acid-binding proteins"/>
    <property type="match status" value="1"/>
</dbReference>
<keyword evidence="7" id="KW-0238">DNA-binding</keyword>
<dbReference type="AlphaFoldDB" id="A4VNB0"/>
<evidence type="ECO:0000256" key="2">
    <source>
        <dbReference type="ARBA" id="ARBA00022490"/>
    </source>
</evidence>
<protein>
    <submittedName>
        <fullName evidence="7">Cold-shock DNA-binding protein</fullName>
    </submittedName>
</protein>
<dbReference type="SUPFAM" id="SSF50249">
    <property type="entry name" value="Nucleic acid-binding proteins"/>
    <property type="match status" value="1"/>
</dbReference>
<dbReference type="PANTHER" id="PTHR46109">
    <property type="entry name" value="PROTEIN LIN-28"/>
    <property type="match status" value="1"/>
</dbReference>
<keyword evidence="8" id="KW-1185">Reference proteome</keyword>
<dbReference type="SMART" id="SM00357">
    <property type="entry name" value="CSP"/>
    <property type="match status" value="1"/>
</dbReference>
<evidence type="ECO:0000256" key="5">
    <source>
        <dbReference type="SAM" id="Phobius"/>
    </source>
</evidence>